<dbReference type="RefSeq" id="WP_116721426.1">
    <property type="nucleotide sequence ID" value="NZ_CP011524.1"/>
</dbReference>
<reference evidence="2 3" key="1">
    <citation type="submission" date="2018-04" db="EMBL/GenBank/DDBJ databases">
        <title>Genomic Encyclopedia of Type Strains, Phase IV (KMG-IV): sequencing the most valuable type-strain genomes for metagenomic binning, comparative biology and taxonomic classification.</title>
        <authorList>
            <person name="Goeker M."/>
        </authorList>
    </citation>
    <scope>NUCLEOTIDE SEQUENCE [LARGE SCALE GENOMIC DNA]</scope>
    <source>
        <strain evidence="2 3">DSM 26588</strain>
    </source>
</reference>
<keyword evidence="1" id="KW-0812">Transmembrane</keyword>
<proteinExistence type="predicted"/>
<evidence type="ECO:0000313" key="2">
    <source>
        <dbReference type="EMBL" id="PVY59665.1"/>
    </source>
</evidence>
<comment type="caution">
    <text evidence="2">The sequence shown here is derived from an EMBL/GenBank/DDBJ whole genome shotgun (WGS) entry which is preliminary data.</text>
</comment>
<keyword evidence="1" id="KW-1133">Transmembrane helix</keyword>
<name>A0A2U1CFJ7_9FIRM</name>
<evidence type="ECO:0000256" key="1">
    <source>
        <dbReference type="SAM" id="Phobius"/>
    </source>
</evidence>
<dbReference type="EMBL" id="QEKK01000001">
    <property type="protein sequence ID" value="PVY59665.1"/>
    <property type="molecule type" value="Genomic_DNA"/>
</dbReference>
<sequence>MEQILNTLITLLMPVLVALLVAAVAAWGNAMIYAAQMIYQAYLNKELATGPEKMAWVVAQVKAYLPRLISMIMNDSRVQSACQSIYDAIKMFAVAYHGESDKEGGKDGE</sequence>
<feature type="transmembrane region" description="Helical" evidence="1">
    <location>
        <begin position="12"/>
        <end position="35"/>
    </location>
</feature>
<accession>A0A2U1CFJ7</accession>
<protein>
    <submittedName>
        <fullName evidence="2">Uncharacterized protein</fullName>
    </submittedName>
</protein>
<dbReference type="GeneID" id="93228086"/>
<dbReference type="Proteomes" id="UP000245778">
    <property type="component" value="Unassembled WGS sequence"/>
</dbReference>
<evidence type="ECO:0000313" key="3">
    <source>
        <dbReference type="Proteomes" id="UP000245778"/>
    </source>
</evidence>
<dbReference type="AlphaFoldDB" id="A0A2U1CFJ7"/>
<gene>
    <name evidence="2" type="ORF">C7373_101179</name>
</gene>
<organism evidence="2 3">
    <name type="scientific">Intestinimonas butyriciproducens</name>
    <dbReference type="NCBI Taxonomy" id="1297617"/>
    <lineage>
        <taxon>Bacteria</taxon>
        <taxon>Bacillati</taxon>
        <taxon>Bacillota</taxon>
        <taxon>Clostridia</taxon>
        <taxon>Eubacteriales</taxon>
        <taxon>Intestinimonas</taxon>
    </lineage>
</organism>
<keyword evidence="1" id="KW-0472">Membrane</keyword>